<feature type="transmembrane region" description="Helical" evidence="2">
    <location>
        <begin position="191"/>
        <end position="210"/>
    </location>
</feature>
<dbReference type="RefSeq" id="WP_310306351.1">
    <property type="nucleotide sequence ID" value="NZ_BAAAPS010000006.1"/>
</dbReference>
<gene>
    <name evidence="3" type="ORF">J2S63_004128</name>
</gene>
<feature type="transmembrane region" description="Helical" evidence="2">
    <location>
        <begin position="479"/>
        <end position="501"/>
    </location>
</feature>
<feature type="transmembrane region" description="Helical" evidence="2">
    <location>
        <begin position="62"/>
        <end position="82"/>
    </location>
</feature>
<dbReference type="Proteomes" id="UP001183648">
    <property type="component" value="Unassembled WGS sequence"/>
</dbReference>
<feature type="transmembrane region" description="Helical" evidence="2">
    <location>
        <begin position="386"/>
        <end position="403"/>
    </location>
</feature>
<feature type="transmembrane region" description="Helical" evidence="2">
    <location>
        <begin position="281"/>
        <end position="301"/>
    </location>
</feature>
<name>A0ABU2C1Q6_9ACTN</name>
<feature type="transmembrane region" description="Helical" evidence="2">
    <location>
        <begin position="308"/>
        <end position="329"/>
    </location>
</feature>
<sequence>MPAVASFLLVAVLPGLACAVVLRGLRGSPHPSGPAFLAVVAGAGLTCWTLVAGILGRTVGLTAASTWTATGVVGAVSLVLLALPSSRRVLGARPFPRREVAWGWSVLGLGALAWLPMGLLVWQTTWGPLGGTSWYYSALAQQTAAAGHLPATSVEFGTTVPFLSDYPLFTLGTAFLNVQVPADQVHVVRQLLTTVPVLYLAVGTAALARALGASRLASLAAVPIAIGSGIAILKLTAYRPEGFALGVAVLAVALVALGLRARDPGVLAVGGAVTAVLSQVHGIAVVTAAAYLVAVSVALWAKERSWAFVRVVALAAGLVVAATLVTLVVTGSVAGQMHHGGISDLAGRGDPTWEFLRAARDKPPSEPPTRLELVQAKLHGSVRGDALWYLVVALVCYALLLVTRATRKRLGPLAVFMPVALVCLTIPVAVLLFGWDSYVPRRTGTLRMLSEASLIRPVLLAGGATAAALLLRSRFRRSWVVPAFQVAVLVLALAVGVTATAHQAAGRKANRTHPEDLQALSDLDIPPDSTVLTDGYSEGIIHAVTGAHGLLEGRAPYTFPHVLYRANLLLREAREFYAHPRANRAFLDENGVDYVIVQREPKVLASAYRFDTRNADRRLSKGSAFEQVLDTPRLAVFRYLGADGAEGAEGATGAVGASGPNGAAGALAGSEG</sequence>
<organism evidence="3 4">
    <name type="scientific">Nocardioides marmoribigeumensis</name>
    <dbReference type="NCBI Taxonomy" id="433649"/>
    <lineage>
        <taxon>Bacteria</taxon>
        <taxon>Bacillati</taxon>
        <taxon>Actinomycetota</taxon>
        <taxon>Actinomycetes</taxon>
        <taxon>Propionibacteriales</taxon>
        <taxon>Nocardioidaceae</taxon>
        <taxon>Nocardioides</taxon>
    </lineage>
</organism>
<evidence type="ECO:0000313" key="3">
    <source>
        <dbReference type="EMBL" id="MDR7364575.1"/>
    </source>
</evidence>
<evidence type="ECO:0000313" key="4">
    <source>
        <dbReference type="Proteomes" id="UP001183648"/>
    </source>
</evidence>
<feature type="transmembrane region" description="Helical" evidence="2">
    <location>
        <begin position="102"/>
        <end position="122"/>
    </location>
</feature>
<protein>
    <submittedName>
        <fullName evidence="3">Uncharacterized protein</fullName>
    </submittedName>
</protein>
<keyword evidence="2" id="KW-0812">Transmembrane</keyword>
<proteinExistence type="predicted"/>
<feature type="transmembrane region" description="Helical" evidence="2">
    <location>
        <begin position="415"/>
        <end position="434"/>
    </location>
</feature>
<reference evidence="3 4" key="1">
    <citation type="submission" date="2023-07" db="EMBL/GenBank/DDBJ databases">
        <title>Sequencing the genomes of 1000 actinobacteria strains.</title>
        <authorList>
            <person name="Klenk H.-P."/>
        </authorList>
    </citation>
    <scope>NUCLEOTIDE SEQUENCE [LARGE SCALE GENOMIC DNA]</scope>
    <source>
        <strain evidence="3 4">DSM 19426</strain>
    </source>
</reference>
<feature type="region of interest" description="Disordered" evidence="1">
    <location>
        <begin position="650"/>
        <end position="672"/>
    </location>
</feature>
<keyword evidence="2" id="KW-0472">Membrane</keyword>
<feature type="transmembrane region" description="Helical" evidence="2">
    <location>
        <begin position="35"/>
        <end position="55"/>
    </location>
</feature>
<evidence type="ECO:0000256" key="1">
    <source>
        <dbReference type="SAM" id="MobiDB-lite"/>
    </source>
</evidence>
<accession>A0ABU2C1Q6</accession>
<dbReference type="EMBL" id="JAVDYG010000001">
    <property type="protein sequence ID" value="MDR7364575.1"/>
    <property type="molecule type" value="Genomic_DNA"/>
</dbReference>
<feature type="transmembrane region" description="Helical" evidence="2">
    <location>
        <begin position="216"/>
        <end position="235"/>
    </location>
</feature>
<feature type="transmembrane region" description="Helical" evidence="2">
    <location>
        <begin position="242"/>
        <end position="261"/>
    </location>
</feature>
<feature type="transmembrane region" description="Helical" evidence="2">
    <location>
        <begin position="454"/>
        <end position="472"/>
    </location>
</feature>
<comment type="caution">
    <text evidence="3">The sequence shown here is derived from an EMBL/GenBank/DDBJ whole genome shotgun (WGS) entry which is preliminary data.</text>
</comment>
<keyword evidence="2" id="KW-1133">Transmembrane helix</keyword>
<evidence type="ECO:0000256" key="2">
    <source>
        <dbReference type="SAM" id="Phobius"/>
    </source>
</evidence>
<keyword evidence="4" id="KW-1185">Reference proteome</keyword>